<gene>
    <name evidence="2" type="ORF">BB8028_0005g01420</name>
</gene>
<feature type="compositionally biased region" description="Low complexity" evidence="1">
    <location>
        <begin position="124"/>
        <end position="141"/>
    </location>
</feature>
<comment type="caution">
    <text evidence="2">The sequence shown here is derived from an EMBL/GenBank/DDBJ whole genome shotgun (WGS) entry which is preliminary data.</text>
</comment>
<reference evidence="2 3" key="1">
    <citation type="submission" date="2016-07" db="EMBL/GenBank/DDBJ databases">
        <title>Comparative genomics of the entomopathogenic fungus Beauveria bassiana.</title>
        <authorList>
            <person name="Valero Jimenez C.A."/>
            <person name="Zwaan B.J."/>
            <person name="Van Kan J.A."/>
            <person name="Takken W."/>
            <person name="Debets A.J."/>
            <person name="Schoustra S.E."/>
            <person name="Koenraadt C.J."/>
        </authorList>
    </citation>
    <scope>NUCLEOTIDE SEQUENCE [LARGE SCALE GENOMIC DNA]</scope>
    <source>
        <strain evidence="2 3">ARSEF 8028</strain>
    </source>
</reference>
<sequence>MKTTAAVFAVAASASAPTLTGPFSFVDTPMSTDDLSVPNTAPPISTQTPDIDLTSDSTPVWFLPWEDERPFRFITVVRRDASASDLGPAAAAAAATTNQMTTIASTWDVSVAPTVKARGEPDMTEATTTTMTQSKPTQMTPNPAGTMRADEILDALREHTKSQEQQQSGMTPTQSIDLVVPRTTQGSLATDAVATTTGDAESRPTIEHVEEFTRECGF</sequence>
<dbReference type="Proteomes" id="UP000237441">
    <property type="component" value="Unassembled WGS sequence"/>
</dbReference>
<protein>
    <submittedName>
        <fullName evidence="2">Uncharacterized protein</fullName>
    </submittedName>
</protein>
<organism evidence="2 3">
    <name type="scientific">Beauveria bassiana</name>
    <name type="common">White muscardine disease fungus</name>
    <name type="synonym">Tritirachium shiotae</name>
    <dbReference type="NCBI Taxonomy" id="176275"/>
    <lineage>
        <taxon>Eukaryota</taxon>
        <taxon>Fungi</taxon>
        <taxon>Dikarya</taxon>
        <taxon>Ascomycota</taxon>
        <taxon>Pezizomycotina</taxon>
        <taxon>Sordariomycetes</taxon>
        <taxon>Hypocreomycetidae</taxon>
        <taxon>Hypocreales</taxon>
        <taxon>Cordycipitaceae</taxon>
        <taxon>Beauveria</taxon>
    </lineage>
</organism>
<accession>A0A2S7YEJ7</accession>
<dbReference type="AlphaFoldDB" id="A0A2S7YEJ7"/>
<evidence type="ECO:0000256" key="1">
    <source>
        <dbReference type="SAM" id="MobiDB-lite"/>
    </source>
</evidence>
<evidence type="ECO:0000313" key="3">
    <source>
        <dbReference type="Proteomes" id="UP000237441"/>
    </source>
</evidence>
<feature type="region of interest" description="Disordered" evidence="1">
    <location>
        <begin position="123"/>
        <end position="145"/>
    </location>
</feature>
<dbReference type="EMBL" id="JRHA01000005">
    <property type="protein sequence ID" value="PQK14611.1"/>
    <property type="molecule type" value="Genomic_DNA"/>
</dbReference>
<proteinExistence type="predicted"/>
<evidence type="ECO:0000313" key="2">
    <source>
        <dbReference type="EMBL" id="PQK14611.1"/>
    </source>
</evidence>
<name>A0A2S7YEJ7_BEABA</name>